<dbReference type="PANTHER" id="PTHR32071:SF77">
    <property type="entry name" value="TRANSCRIPTIONAL REGULATORY PROTEIN"/>
    <property type="match status" value="1"/>
</dbReference>
<dbReference type="PRINTS" id="PR01590">
    <property type="entry name" value="HTHFIS"/>
</dbReference>
<dbReference type="EMBL" id="LYRP01000001">
    <property type="protein sequence ID" value="OAT78275.1"/>
    <property type="molecule type" value="Genomic_DNA"/>
</dbReference>
<reference evidence="8" key="1">
    <citation type="submission" date="2016-05" db="EMBL/GenBank/DDBJ databases">
        <authorList>
            <person name="Behera P."/>
            <person name="Vaishampayan P."/>
            <person name="Singh N."/>
            <person name="Raina V."/>
            <person name="Suar M."/>
            <person name="Pattnaik A."/>
            <person name="Rastogi G."/>
        </authorList>
    </citation>
    <scope>NUCLEOTIDE SEQUENCE [LARGE SCALE GENOMIC DNA]</scope>
    <source>
        <strain evidence="8">MP23</strain>
    </source>
</reference>
<dbReference type="GO" id="GO:0005524">
    <property type="term" value="F:ATP binding"/>
    <property type="evidence" value="ECO:0007669"/>
    <property type="project" value="UniProtKB-KW"/>
</dbReference>
<dbReference type="Gene3D" id="1.10.10.60">
    <property type="entry name" value="Homeodomain-like"/>
    <property type="match status" value="1"/>
</dbReference>
<dbReference type="Gene3D" id="3.30.450.40">
    <property type="match status" value="1"/>
</dbReference>
<dbReference type="Pfam" id="PF01590">
    <property type="entry name" value="GAF"/>
    <property type="match status" value="1"/>
</dbReference>
<keyword evidence="5" id="KW-0804">Transcription</keyword>
<dbReference type="InterPro" id="IPR003593">
    <property type="entry name" value="AAA+_ATPase"/>
</dbReference>
<name>A0A1B7L7N5_9ENTR</name>
<evidence type="ECO:0000256" key="1">
    <source>
        <dbReference type="ARBA" id="ARBA00022741"/>
    </source>
</evidence>
<dbReference type="PANTHER" id="PTHR32071">
    <property type="entry name" value="TRANSCRIPTIONAL REGULATORY PROTEIN"/>
    <property type="match status" value="1"/>
</dbReference>
<dbReference type="InterPro" id="IPR003018">
    <property type="entry name" value="GAF"/>
</dbReference>
<evidence type="ECO:0000313" key="7">
    <source>
        <dbReference type="EMBL" id="OAT78275.1"/>
    </source>
</evidence>
<organism evidence="7 8">
    <name type="scientific">Mangrovibacter phragmitis</name>
    <dbReference type="NCBI Taxonomy" id="1691903"/>
    <lineage>
        <taxon>Bacteria</taxon>
        <taxon>Pseudomonadati</taxon>
        <taxon>Pseudomonadota</taxon>
        <taxon>Gammaproteobacteria</taxon>
        <taxon>Enterobacterales</taxon>
        <taxon>Enterobacteriaceae</taxon>
        <taxon>Mangrovibacter</taxon>
    </lineage>
</organism>
<dbReference type="InterPro" id="IPR027417">
    <property type="entry name" value="P-loop_NTPase"/>
</dbReference>
<gene>
    <name evidence="7" type="ORF">A9B99_00610</name>
</gene>
<dbReference type="CDD" id="cd00009">
    <property type="entry name" value="AAA"/>
    <property type="match status" value="1"/>
</dbReference>
<sequence length="603" mass="66547">MRNLPHDTPLLSPASILSDSWRRSQHYGLARDDDHRPVAGHEQLGESRHRYDWIARYASPLLAQLTPQFRTRAGVLVLSDPGGMVLESTGNSGFLQKAEQLALAPGNVWSEDARGTNAIGTALALGRYCEVSGKEHFLSRHAALFCAAMPVYSPRGELAGVIDISSPASLPWQDATQLLSRAAWQIEQHWVQKQITAGQVLVQLRPQGQPELAPFTHSLIFEDGILQGANSLACRDFGLQPQDFGQRHQDSIFACAMENGALAWMRDTAYQMHIDRAQKRPGVIVPDQRPGKPAEEPTALLAPSGVNLEKTLRVVNAGIALCINGETGCGKEYLGQHLYRQSKWRSGNFVAINCAALPEHLIESELFGYMPGAFTGASSRGYAGKFREANGGMLFLDEIGDMPLALQTRLLRVLQEKRVVPLGGNSAFPVDFSLVCATHRNLVEQVERGLFREDLLYRIQEFTVEIPPLRQWQNKGLFIEQLWSELGAPVRGIRLCQSVVSYLADCPWPGNVRQLLSQLKVLLALSDNGQTVTLCDLPDLPRSAHAPLSVPPTTRTPNETACHAPCINELEAIRISQGNMSEAAKRLGISRSTLYRRLEKQRA</sequence>
<dbReference type="FunFam" id="3.40.50.300:FF:000006">
    <property type="entry name" value="DNA-binding transcriptional regulator NtrC"/>
    <property type="match status" value="1"/>
</dbReference>
<comment type="caution">
    <text evidence="7">The sequence shown here is derived from an EMBL/GenBank/DDBJ whole genome shotgun (WGS) entry which is preliminary data.</text>
</comment>
<dbReference type="InterPro" id="IPR002078">
    <property type="entry name" value="Sigma_54_int"/>
</dbReference>
<dbReference type="Pfam" id="PF25601">
    <property type="entry name" value="AAA_lid_14"/>
    <property type="match status" value="1"/>
</dbReference>
<dbReference type="SUPFAM" id="SSF46689">
    <property type="entry name" value="Homeodomain-like"/>
    <property type="match status" value="1"/>
</dbReference>
<dbReference type="InterPro" id="IPR058031">
    <property type="entry name" value="AAA_lid_NorR"/>
</dbReference>
<keyword evidence="2" id="KW-0067">ATP-binding</keyword>
<dbReference type="STRING" id="1691903.A9B99_00610"/>
<evidence type="ECO:0000256" key="3">
    <source>
        <dbReference type="ARBA" id="ARBA00023015"/>
    </source>
</evidence>
<dbReference type="InterPro" id="IPR029016">
    <property type="entry name" value="GAF-like_dom_sf"/>
</dbReference>
<dbReference type="InterPro" id="IPR002197">
    <property type="entry name" value="HTH_Fis"/>
</dbReference>
<dbReference type="SUPFAM" id="SSF52540">
    <property type="entry name" value="P-loop containing nucleoside triphosphate hydrolases"/>
    <property type="match status" value="1"/>
</dbReference>
<protein>
    <recommendedName>
        <fullName evidence="6">Sigma-54 factor interaction domain-containing protein</fullName>
    </recommendedName>
</protein>
<dbReference type="PROSITE" id="PS00676">
    <property type="entry name" value="SIGMA54_INTERACT_2"/>
    <property type="match status" value="1"/>
</dbReference>
<dbReference type="Proteomes" id="UP000078225">
    <property type="component" value="Unassembled WGS sequence"/>
</dbReference>
<dbReference type="Pfam" id="PF00158">
    <property type="entry name" value="Sigma54_activat"/>
    <property type="match status" value="1"/>
</dbReference>
<dbReference type="PROSITE" id="PS50045">
    <property type="entry name" value="SIGMA54_INTERACT_4"/>
    <property type="match status" value="1"/>
</dbReference>
<dbReference type="Gene3D" id="1.10.8.60">
    <property type="match status" value="1"/>
</dbReference>
<dbReference type="InterPro" id="IPR009057">
    <property type="entry name" value="Homeodomain-like_sf"/>
</dbReference>
<dbReference type="AlphaFoldDB" id="A0A1B7L7N5"/>
<dbReference type="GO" id="GO:0043565">
    <property type="term" value="F:sequence-specific DNA binding"/>
    <property type="evidence" value="ECO:0007669"/>
    <property type="project" value="InterPro"/>
</dbReference>
<dbReference type="OrthoDB" id="9804019at2"/>
<dbReference type="RefSeq" id="WP_064593588.1">
    <property type="nucleotide sequence ID" value="NZ_LYRP01000001.1"/>
</dbReference>
<evidence type="ECO:0000256" key="2">
    <source>
        <dbReference type="ARBA" id="ARBA00022840"/>
    </source>
</evidence>
<evidence type="ECO:0000313" key="8">
    <source>
        <dbReference type="Proteomes" id="UP000078225"/>
    </source>
</evidence>
<keyword evidence="1" id="KW-0547">Nucleotide-binding</keyword>
<evidence type="ECO:0000256" key="5">
    <source>
        <dbReference type="ARBA" id="ARBA00023163"/>
    </source>
</evidence>
<dbReference type="GO" id="GO:0006355">
    <property type="term" value="P:regulation of DNA-templated transcription"/>
    <property type="evidence" value="ECO:0007669"/>
    <property type="project" value="InterPro"/>
</dbReference>
<dbReference type="SMART" id="SM00382">
    <property type="entry name" value="AAA"/>
    <property type="match status" value="1"/>
</dbReference>
<dbReference type="InterPro" id="IPR025943">
    <property type="entry name" value="Sigma_54_int_dom_ATP-bd_2"/>
</dbReference>
<evidence type="ECO:0000259" key="6">
    <source>
        <dbReference type="PROSITE" id="PS50045"/>
    </source>
</evidence>
<keyword evidence="4" id="KW-0238">DNA-binding</keyword>
<keyword evidence="8" id="KW-1185">Reference proteome</keyword>
<feature type="domain" description="Sigma-54 factor interaction" evidence="6">
    <location>
        <begin position="313"/>
        <end position="524"/>
    </location>
</feature>
<keyword evidence="3" id="KW-0805">Transcription regulation</keyword>
<proteinExistence type="predicted"/>
<dbReference type="Gene3D" id="3.40.50.300">
    <property type="entry name" value="P-loop containing nucleotide triphosphate hydrolases"/>
    <property type="match status" value="1"/>
</dbReference>
<evidence type="ECO:0000256" key="4">
    <source>
        <dbReference type="ARBA" id="ARBA00023125"/>
    </source>
</evidence>
<accession>A0A1B7L7N5</accession>
<dbReference type="Pfam" id="PF02954">
    <property type="entry name" value="HTH_8"/>
    <property type="match status" value="1"/>
</dbReference>